<comment type="caution">
    <text evidence="1">The sequence shown here is derived from an EMBL/GenBank/DDBJ whole genome shotgun (WGS) entry which is preliminary data.</text>
</comment>
<protein>
    <submittedName>
        <fullName evidence="1">Uncharacterized protein</fullName>
    </submittedName>
</protein>
<evidence type="ECO:0000313" key="1">
    <source>
        <dbReference type="EMBL" id="KAF4657146.1"/>
    </source>
</evidence>
<sequence>MKNLVSGAIGIPVNEIESNYHGRKADDPSRIGLRQNVHRGIPSPEILHERVEKVVKTYLLLDEEARKSHGDDPSKEESRVHTLLGAYLWSSYTSLMTHIDAGCLTDNPLTPMDIKDHNGKLKCRRGTSSNECLHSVWKRSHSSITRLGPELFDARSLWKVSLTQLSRVKEALLIDGEPTIKFGSEYLQTIDSNALDQLLAECVSGESADFDCDGGQTDDNSLGDVEGFADFDSLTAADLDGQADTEENPNDLLAKVLSSPTRAKADKGTPEDVWREYNKRVFLEIDKALDHDTEILPLHRISQPDLRAYMAKLNNRQSTMATTSTGMEAVLRLMEELNQQEVRVPPARESTV</sequence>
<name>A0A7J6LD85_PERCH</name>
<dbReference type="OrthoDB" id="10591581at2759"/>
<evidence type="ECO:0000313" key="2">
    <source>
        <dbReference type="Proteomes" id="UP000591131"/>
    </source>
</evidence>
<organism evidence="1 2">
    <name type="scientific">Perkinsus chesapeaki</name>
    <name type="common">Clam parasite</name>
    <name type="synonym">Perkinsus andrewsi</name>
    <dbReference type="NCBI Taxonomy" id="330153"/>
    <lineage>
        <taxon>Eukaryota</taxon>
        <taxon>Sar</taxon>
        <taxon>Alveolata</taxon>
        <taxon>Perkinsozoa</taxon>
        <taxon>Perkinsea</taxon>
        <taxon>Perkinsida</taxon>
        <taxon>Perkinsidae</taxon>
        <taxon>Perkinsus</taxon>
    </lineage>
</organism>
<gene>
    <name evidence="1" type="ORF">FOL47_008569</name>
</gene>
<dbReference type="Proteomes" id="UP000591131">
    <property type="component" value="Unassembled WGS sequence"/>
</dbReference>
<keyword evidence="2" id="KW-1185">Reference proteome</keyword>
<reference evidence="1 2" key="1">
    <citation type="submission" date="2020-04" db="EMBL/GenBank/DDBJ databases">
        <title>Perkinsus chesapeaki whole genome sequence.</title>
        <authorList>
            <person name="Bogema D.R."/>
        </authorList>
    </citation>
    <scope>NUCLEOTIDE SEQUENCE [LARGE SCALE GENOMIC DNA]</scope>
    <source>
        <strain evidence="1">ATCC PRA-425</strain>
    </source>
</reference>
<proteinExistence type="predicted"/>
<dbReference type="AlphaFoldDB" id="A0A7J6LD85"/>
<accession>A0A7J6LD85</accession>
<dbReference type="EMBL" id="JAAPAO010000557">
    <property type="protein sequence ID" value="KAF4657146.1"/>
    <property type="molecule type" value="Genomic_DNA"/>
</dbReference>